<evidence type="ECO:0000313" key="1">
    <source>
        <dbReference type="EMBL" id="CAK9168443.1"/>
    </source>
</evidence>
<dbReference type="AlphaFoldDB" id="A0ABC8TGC9"/>
<comment type="caution">
    <text evidence="1">The sequence shown here is derived from an EMBL/GenBank/DDBJ whole genome shotgun (WGS) entry which is preliminary data.</text>
</comment>
<keyword evidence="2" id="KW-1185">Reference proteome</keyword>
<gene>
    <name evidence="1" type="ORF">ILEXP_LOCUS37834</name>
</gene>
<organism evidence="1 2">
    <name type="scientific">Ilex paraguariensis</name>
    <name type="common">yerba mate</name>
    <dbReference type="NCBI Taxonomy" id="185542"/>
    <lineage>
        <taxon>Eukaryota</taxon>
        <taxon>Viridiplantae</taxon>
        <taxon>Streptophyta</taxon>
        <taxon>Embryophyta</taxon>
        <taxon>Tracheophyta</taxon>
        <taxon>Spermatophyta</taxon>
        <taxon>Magnoliopsida</taxon>
        <taxon>eudicotyledons</taxon>
        <taxon>Gunneridae</taxon>
        <taxon>Pentapetalae</taxon>
        <taxon>asterids</taxon>
        <taxon>campanulids</taxon>
        <taxon>Aquifoliales</taxon>
        <taxon>Aquifoliaceae</taxon>
        <taxon>Ilex</taxon>
    </lineage>
</organism>
<reference evidence="1 2" key="1">
    <citation type="submission" date="2024-02" db="EMBL/GenBank/DDBJ databases">
        <authorList>
            <person name="Vignale AGUSTIN F."/>
            <person name="Sosa J E."/>
            <person name="Modenutti C."/>
        </authorList>
    </citation>
    <scope>NUCLEOTIDE SEQUENCE [LARGE SCALE GENOMIC DNA]</scope>
</reference>
<name>A0ABC8TGC9_9AQUA</name>
<evidence type="ECO:0000313" key="2">
    <source>
        <dbReference type="Proteomes" id="UP001642360"/>
    </source>
</evidence>
<proteinExistence type="predicted"/>
<protein>
    <submittedName>
        <fullName evidence="1">Uncharacterized protein</fullName>
    </submittedName>
</protein>
<dbReference type="Proteomes" id="UP001642360">
    <property type="component" value="Unassembled WGS sequence"/>
</dbReference>
<sequence length="145" mass="15861">MKQVAKDIVSSNLLRQKKKSKSLIELAKPGTVSPLASKSSPELSGSRPTFRGSLLAELSRRVSRMKQVAKDIVSSNLLRQKKKSKSLIELAKPGTVSPLASKSSPELSVQMLASGFNRKSLLMPELISHPWWIARGFFATTKLSS</sequence>
<dbReference type="EMBL" id="CAUOFW020005059">
    <property type="protein sequence ID" value="CAK9168443.1"/>
    <property type="molecule type" value="Genomic_DNA"/>
</dbReference>
<accession>A0ABC8TGC9</accession>